<dbReference type="Proteomes" id="UP001176941">
    <property type="component" value="Chromosome 3"/>
</dbReference>
<evidence type="ECO:0000256" key="1">
    <source>
        <dbReference type="SAM" id="MobiDB-lite"/>
    </source>
</evidence>
<gene>
    <name evidence="2" type="ORF">MRATA1EN1_LOCUS18994</name>
</gene>
<name>A0ABN8Z819_RANTA</name>
<dbReference type="EMBL" id="OX459939">
    <property type="protein sequence ID" value="CAI9170032.1"/>
    <property type="molecule type" value="Genomic_DNA"/>
</dbReference>
<evidence type="ECO:0000313" key="2">
    <source>
        <dbReference type="EMBL" id="CAI9170032.1"/>
    </source>
</evidence>
<keyword evidence="3" id="KW-1185">Reference proteome</keyword>
<feature type="region of interest" description="Disordered" evidence="1">
    <location>
        <begin position="48"/>
        <end position="79"/>
    </location>
</feature>
<protein>
    <submittedName>
        <fullName evidence="2">Uncharacterized protein</fullName>
    </submittedName>
</protein>
<sequence length="151" mass="15563">MLCHCDPSALWGAPLCASFGAGLPPSFSRPPRIGAANVGPGPGPQRQGLGALPGVGHGIRWAPPPPPRQVGVEAAPPSPHPHLSKLPSLLLLLLSPGCPVVLKGPCPSLGRHRLSWSLDCFQFTSVFEGQPVCSFTSSVFVEPPGSLEGGE</sequence>
<accession>A0ABN8Z819</accession>
<organism evidence="2 3">
    <name type="scientific">Rangifer tarandus platyrhynchus</name>
    <name type="common">Svalbard reindeer</name>
    <dbReference type="NCBI Taxonomy" id="3082113"/>
    <lineage>
        <taxon>Eukaryota</taxon>
        <taxon>Metazoa</taxon>
        <taxon>Chordata</taxon>
        <taxon>Craniata</taxon>
        <taxon>Vertebrata</taxon>
        <taxon>Euteleostomi</taxon>
        <taxon>Mammalia</taxon>
        <taxon>Eutheria</taxon>
        <taxon>Laurasiatheria</taxon>
        <taxon>Artiodactyla</taxon>
        <taxon>Ruminantia</taxon>
        <taxon>Pecora</taxon>
        <taxon>Cervidae</taxon>
        <taxon>Odocoileinae</taxon>
        <taxon>Rangifer</taxon>
    </lineage>
</organism>
<proteinExistence type="predicted"/>
<reference evidence="2" key="1">
    <citation type="submission" date="2023-04" db="EMBL/GenBank/DDBJ databases">
        <authorList>
            <consortium name="ELIXIR-Norway"/>
        </authorList>
    </citation>
    <scope>NUCLEOTIDE SEQUENCE [LARGE SCALE GENOMIC DNA]</scope>
</reference>
<evidence type="ECO:0000313" key="3">
    <source>
        <dbReference type="Proteomes" id="UP001176941"/>
    </source>
</evidence>